<comment type="caution">
    <text evidence="5">The sequence shown here is derived from an EMBL/GenBank/DDBJ whole genome shotgun (WGS) entry which is preliminary data.</text>
</comment>
<keyword evidence="2" id="KW-0175">Coiled coil</keyword>
<dbReference type="Proteomes" id="UP000256485">
    <property type="component" value="Unassembled WGS sequence"/>
</dbReference>
<dbReference type="Pfam" id="PF05949">
    <property type="entry name" value="DUF881"/>
    <property type="match status" value="1"/>
</dbReference>
<dbReference type="EMBL" id="QTUC01000001">
    <property type="protein sequence ID" value="REF36509.1"/>
    <property type="molecule type" value="Genomic_DNA"/>
</dbReference>
<evidence type="ECO:0000313" key="5">
    <source>
        <dbReference type="EMBL" id="REF36509.1"/>
    </source>
</evidence>
<keyword evidence="6" id="KW-1185">Reference proteome</keyword>
<accession>A0A3D9V4W6</accession>
<feature type="transmembrane region" description="Helical" evidence="4">
    <location>
        <begin position="47"/>
        <end position="68"/>
    </location>
</feature>
<name>A0A3D9V4W6_THECX</name>
<dbReference type="Gene3D" id="3.30.70.1880">
    <property type="entry name" value="Protein of unknown function DUF881"/>
    <property type="match status" value="1"/>
</dbReference>
<keyword evidence="4" id="KW-0812">Transmembrane</keyword>
<organism evidence="5 6">
    <name type="scientific">Thermasporomyces composti</name>
    <dbReference type="NCBI Taxonomy" id="696763"/>
    <lineage>
        <taxon>Bacteria</taxon>
        <taxon>Bacillati</taxon>
        <taxon>Actinomycetota</taxon>
        <taxon>Actinomycetes</taxon>
        <taxon>Propionibacteriales</taxon>
        <taxon>Nocardioidaceae</taxon>
        <taxon>Thermasporomyces</taxon>
    </lineage>
</organism>
<dbReference type="PANTHER" id="PTHR37313">
    <property type="entry name" value="UPF0749 PROTEIN RV1825"/>
    <property type="match status" value="1"/>
</dbReference>
<evidence type="ECO:0000313" key="6">
    <source>
        <dbReference type="Proteomes" id="UP000256485"/>
    </source>
</evidence>
<evidence type="ECO:0000256" key="2">
    <source>
        <dbReference type="SAM" id="Coils"/>
    </source>
</evidence>
<dbReference type="InterPro" id="IPR010273">
    <property type="entry name" value="DUF881"/>
</dbReference>
<gene>
    <name evidence="5" type="ORF">DFJ64_1921</name>
</gene>
<evidence type="ECO:0000256" key="1">
    <source>
        <dbReference type="ARBA" id="ARBA00009108"/>
    </source>
</evidence>
<feature type="coiled-coil region" evidence="2">
    <location>
        <begin position="84"/>
        <end position="118"/>
    </location>
</feature>
<dbReference type="PANTHER" id="PTHR37313:SF4">
    <property type="entry name" value="CONSERVED MEMBRANE PROTEIN-RELATED"/>
    <property type="match status" value="1"/>
</dbReference>
<proteinExistence type="inferred from homology"/>
<keyword evidence="4" id="KW-1133">Transmembrane helix</keyword>
<evidence type="ECO:0000256" key="4">
    <source>
        <dbReference type="SAM" id="Phobius"/>
    </source>
</evidence>
<protein>
    <submittedName>
        <fullName evidence="5">Uncharacterized protein YlxW (UPF0749 family)</fullName>
    </submittedName>
</protein>
<sequence>MGDERVEPAGSPASVPLEERADPRPISLPDDSAGADRSGASRIVYRLLAAVTFGLAGFLGVTSAVSAAGTDLRAERQTDIADLARAQLQRARELDAELADLREEVDELLARQSGDEEAQVAQKELERIAPVAGLTAVTGPGVAVTLDDAPPSARSSDVDPDALVVHQQDIQAVANALWAGGAEAMTIQGQRIISTSAIRCVGNSVVLHGIPYPPPYRIEAVGDVDGMIRALEKSPQVEAYLSYAKDPRYGLGWKLERLPSVTIPAFDGSLTLDYARSADDASR</sequence>
<evidence type="ECO:0000256" key="3">
    <source>
        <dbReference type="SAM" id="MobiDB-lite"/>
    </source>
</evidence>
<feature type="region of interest" description="Disordered" evidence="3">
    <location>
        <begin position="1"/>
        <end position="36"/>
    </location>
</feature>
<comment type="similarity">
    <text evidence="1">Belongs to the UPF0749 family.</text>
</comment>
<keyword evidence="4" id="KW-0472">Membrane</keyword>
<dbReference type="AlphaFoldDB" id="A0A3D9V4W6"/>
<reference evidence="5 6" key="1">
    <citation type="submission" date="2018-08" db="EMBL/GenBank/DDBJ databases">
        <title>Sequencing the genomes of 1000 actinobacteria strains.</title>
        <authorList>
            <person name="Klenk H.-P."/>
        </authorList>
    </citation>
    <scope>NUCLEOTIDE SEQUENCE [LARGE SCALE GENOMIC DNA]</scope>
    <source>
        <strain evidence="5 6">DSM 22891</strain>
    </source>
</reference>
<dbReference type="GO" id="GO:0005886">
    <property type="term" value="C:plasma membrane"/>
    <property type="evidence" value="ECO:0007669"/>
    <property type="project" value="TreeGrafter"/>
</dbReference>